<comment type="caution">
    <text evidence="2">The sequence shown here is derived from an EMBL/GenBank/DDBJ whole genome shotgun (WGS) entry which is preliminary data.</text>
</comment>
<feature type="non-terminal residue" evidence="2">
    <location>
        <position position="1"/>
    </location>
</feature>
<feature type="region of interest" description="Disordered" evidence="1">
    <location>
        <begin position="119"/>
        <end position="160"/>
    </location>
</feature>
<sequence length="160" mass="18014">MYIGGGNDSLNYKLFPGTLRGVAMHWLATLPTCYHPFAANKVKRLEVVDLFDLRQTKGESLKCYLARFNNATGLRTDQFNNALALRRPSSMEKIRAQAEKHIKAEEDLTDRLEAECQPFAPQELKLGTSRGSKGETKYQIQPRPQASNTQAFTPLKVKKA</sequence>
<organism evidence="2 3">
    <name type="scientific">Mucuna pruriens</name>
    <name type="common">Velvet bean</name>
    <name type="synonym">Dolichos pruriens</name>
    <dbReference type="NCBI Taxonomy" id="157652"/>
    <lineage>
        <taxon>Eukaryota</taxon>
        <taxon>Viridiplantae</taxon>
        <taxon>Streptophyta</taxon>
        <taxon>Embryophyta</taxon>
        <taxon>Tracheophyta</taxon>
        <taxon>Spermatophyta</taxon>
        <taxon>Magnoliopsida</taxon>
        <taxon>eudicotyledons</taxon>
        <taxon>Gunneridae</taxon>
        <taxon>Pentapetalae</taxon>
        <taxon>rosids</taxon>
        <taxon>fabids</taxon>
        <taxon>Fabales</taxon>
        <taxon>Fabaceae</taxon>
        <taxon>Papilionoideae</taxon>
        <taxon>50 kb inversion clade</taxon>
        <taxon>NPAAA clade</taxon>
        <taxon>indigoferoid/millettioid clade</taxon>
        <taxon>Phaseoleae</taxon>
        <taxon>Mucuna</taxon>
    </lineage>
</organism>
<evidence type="ECO:0000313" key="3">
    <source>
        <dbReference type="Proteomes" id="UP000257109"/>
    </source>
</evidence>
<proteinExistence type="predicted"/>
<name>A0A371G9Q3_MUCPR</name>
<dbReference type="Proteomes" id="UP000257109">
    <property type="component" value="Unassembled WGS sequence"/>
</dbReference>
<feature type="compositionally biased region" description="Polar residues" evidence="1">
    <location>
        <begin position="138"/>
        <end position="152"/>
    </location>
</feature>
<gene>
    <name evidence="2" type="ORF">CR513_31312</name>
</gene>
<keyword evidence="3" id="KW-1185">Reference proteome</keyword>
<dbReference type="AlphaFoldDB" id="A0A371G9Q3"/>
<dbReference type="OrthoDB" id="1425436at2759"/>
<dbReference type="EMBL" id="QJKJ01006278">
    <property type="protein sequence ID" value="RDX87251.1"/>
    <property type="molecule type" value="Genomic_DNA"/>
</dbReference>
<evidence type="ECO:0008006" key="4">
    <source>
        <dbReference type="Google" id="ProtNLM"/>
    </source>
</evidence>
<accession>A0A371G9Q3</accession>
<protein>
    <recommendedName>
        <fullName evidence="4">Retrotransposon gag domain-containing protein</fullName>
    </recommendedName>
</protein>
<reference evidence="2" key="1">
    <citation type="submission" date="2018-05" db="EMBL/GenBank/DDBJ databases">
        <title>Draft genome of Mucuna pruriens seed.</title>
        <authorList>
            <person name="Nnadi N.E."/>
            <person name="Vos R."/>
            <person name="Hasami M.H."/>
            <person name="Devisetty U.K."/>
            <person name="Aguiy J.C."/>
        </authorList>
    </citation>
    <scope>NUCLEOTIDE SEQUENCE [LARGE SCALE GENOMIC DNA]</scope>
    <source>
        <strain evidence="2">JCA_2017</strain>
    </source>
</reference>
<evidence type="ECO:0000256" key="1">
    <source>
        <dbReference type="SAM" id="MobiDB-lite"/>
    </source>
</evidence>
<evidence type="ECO:0000313" key="2">
    <source>
        <dbReference type="EMBL" id="RDX87251.1"/>
    </source>
</evidence>